<keyword evidence="6" id="KW-0812">Transmembrane</keyword>
<dbReference type="PANTHER" id="PTHR12547">
    <property type="entry name" value="CCCH ZINC FINGER/TIS11-RELATED"/>
    <property type="match status" value="1"/>
</dbReference>
<name>A0A1I7S7Y9_BURXY</name>
<dbReference type="WBParaSite" id="BXY_0913200.1">
    <property type="protein sequence ID" value="BXY_0913200.1"/>
    <property type="gene ID" value="BXY_0913200"/>
</dbReference>
<dbReference type="Pfam" id="PF00642">
    <property type="entry name" value="zf-CCCH"/>
    <property type="match status" value="2"/>
</dbReference>
<keyword evidence="2" id="KW-0677">Repeat</keyword>
<dbReference type="GO" id="GO:0043186">
    <property type="term" value="C:P granule"/>
    <property type="evidence" value="ECO:0007669"/>
    <property type="project" value="UniProtKB-ARBA"/>
</dbReference>
<evidence type="ECO:0000259" key="8">
    <source>
        <dbReference type="PROSITE" id="PS50103"/>
    </source>
</evidence>
<evidence type="ECO:0000256" key="1">
    <source>
        <dbReference type="ARBA" id="ARBA00022723"/>
    </source>
</evidence>
<dbReference type="eggNOG" id="KOG1677">
    <property type="taxonomic scope" value="Eukaryota"/>
</dbReference>
<keyword evidence="6" id="KW-1133">Transmembrane helix</keyword>
<dbReference type="InterPro" id="IPR045877">
    <property type="entry name" value="ZFP36-like"/>
</dbReference>
<dbReference type="GO" id="GO:0008270">
    <property type="term" value="F:zinc ion binding"/>
    <property type="evidence" value="ECO:0007669"/>
    <property type="project" value="UniProtKB-KW"/>
</dbReference>
<evidence type="ECO:0000256" key="6">
    <source>
        <dbReference type="SAM" id="Phobius"/>
    </source>
</evidence>
<keyword evidence="1 5" id="KW-0479">Metal-binding</keyword>
<feature type="zinc finger region" description="C3H1-type" evidence="5">
    <location>
        <begin position="393"/>
        <end position="421"/>
    </location>
</feature>
<feature type="signal peptide" evidence="7">
    <location>
        <begin position="1"/>
        <end position="18"/>
    </location>
</feature>
<proteinExistence type="predicted"/>
<feature type="transmembrane region" description="Helical" evidence="6">
    <location>
        <begin position="174"/>
        <end position="195"/>
    </location>
</feature>
<dbReference type="Proteomes" id="UP000095284">
    <property type="component" value="Unplaced"/>
</dbReference>
<dbReference type="InterPro" id="IPR036855">
    <property type="entry name" value="Znf_CCCH_sf"/>
</dbReference>
<dbReference type="SUPFAM" id="SSF90229">
    <property type="entry name" value="CCCH zinc finger"/>
    <property type="match status" value="2"/>
</dbReference>
<keyword evidence="6" id="KW-0472">Membrane</keyword>
<dbReference type="Gene3D" id="6.10.250.3220">
    <property type="match status" value="1"/>
</dbReference>
<feature type="chain" id="PRO_5009305608" evidence="7">
    <location>
        <begin position="19"/>
        <end position="436"/>
    </location>
</feature>
<dbReference type="PROSITE" id="PS50103">
    <property type="entry name" value="ZF_C3H1"/>
    <property type="match status" value="2"/>
</dbReference>
<protein>
    <submittedName>
        <fullName evidence="10">C3H1-type domain-containing protein</fullName>
    </submittedName>
</protein>
<dbReference type="SMART" id="SM00356">
    <property type="entry name" value="ZnF_C3H1"/>
    <property type="match status" value="2"/>
</dbReference>
<feature type="zinc finger region" description="C3H1-type" evidence="5">
    <location>
        <begin position="355"/>
        <end position="383"/>
    </location>
</feature>
<feature type="domain" description="C3H1-type" evidence="8">
    <location>
        <begin position="355"/>
        <end position="383"/>
    </location>
</feature>
<evidence type="ECO:0000256" key="4">
    <source>
        <dbReference type="ARBA" id="ARBA00022833"/>
    </source>
</evidence>
<sequence>MCLRALFSLSVLLSMVSAEEILNKPECERCISDRDQFNNHPEDFRADLLHMYTENVEQLIKECLDDEACSDKKYMSMRKKSRFYRDAIRKGFRINATWECELDGLFLPAVRSTKLRKRSLLRNCFALNSRSAAFLAAFGIVYLADSLCVHRHLRQTEVPFRHSTHFRLSGKADSALSNLILTYFYIILTMVYNIFDGIFEFDWKNGDCRRIEEVQQSVLNEVAKQVYEEQRTRLQQLARDPVHQAKAVGSQPYAKKMNRQATPPLVLPVKKRRDSVDSGFSECSKPPSPTPILEEALAGWSRPTSSLASWTRQSSPIPLVATRPIPLVQPRNSRKPLEMLSEEERNVREQRLQIKAKTSMCHDFTTKGECKYGSFCRFAHDKEELRPIETHPKYKTKICRNFVNHGHCAYGWKCQFRHDVADTSINSSTSSIPSLI</sequence>
<accession>A0A1I7S7Y9</accession>
<dbReference type="AlphaFoldDB" id="A0A1I7S7Y9"/>
<keyword evidence="3 5" id="KW-0863">Zinc-finger</keyword>
<keyword evidence="4 5" id="KW-0862">Zinc</keyword>
<keyword evidence="7" id="KW-0732">Signal</keyword>
<evidence type="ECO:0000256" key="2">
    <source>
        <dbReference type="ARBA" id="ARBA00022737"/>
    </source>
</evidence>
<organism evidence="9 10">
    <name type="scientific">Bursaphelenchus xylophilus</name>
    <name type="common">Pinewood nematode worm</name>
    <name type="synonym">Aphelenchoides xylophilus</name>
    <dbReference type="NCBI Taxonomy" id="6326"/>
    <lineage>
        <taxon>Eukaryota</taxon>
        <taxon>Metazoa</taxon>
        <taxon>Ecdysozoa</taxon>
        <taxon>Nematoda</taxon>
        <taxon>Chromadorea</taxon>
        <taxon>Rhabditida</taxon>
        <taxon>Tylenchina</taxon>
        <taxon>Tylenchomorpha</taxon>
        <taxon>Aphelenchoidea</taxon>
        <taxon>Aphelenchoididae</taxon>
        <taxon>Bursaphelenchus</taxon>
    </lineage>
</organism>
<evidence type="ECO:0000256" key="3">
    <source>
        <dbReference type="ARBA" id="ARBA00022771"/>
    </source>
</evidence>
<feature type="domain" description="C3H1-type" evidence="8">
    <location>
        <begin position="393"/>
        <end position="421"/>
    </location>
</feature>
<evidence type="ECO:0000256" key="5">
    <source>
        <dbReference type="PROSITE-ProRule" id="PRU00723"/>
    </source>
</evidence>
<evidence type="ECO:0000313" key="10">
    <source>
        <dbReference type="WBParaSite" id="BXY_0913200.1"/>
    </source>
</evidence>
<dbReference type="PANTHER" id="PTHR12547:SF18">
    <property type="entry name" value="PROTEIN TIS11"/>
    <property type="match status" value="1"/>
</dbReference>
<reference evidence="10" key="1">
    <citation type="submission" date="2016-11" db="UniProtKB">
        <authorList>
            <consortium name="WormBaseParasite"/>
        </authorList>
    </citation>
    <scope>IDENTIFICATION</scope>
</reference>
<dbReference type="Gene3D" id="4.10.1000.10">
    <property type="entry name" value="Zinc finger, CCCH-type"/>
    <property type="match status" value="1"/>
</dbReference>
<dbReference type="GO" id="GO:0003729">
    <property type="term" value="F:mRNA binding"/>
    <property type="evidence" value="ECO:0007669"/>
    <property type="project" value="InterPro"/>
</dbReference>
<evidence type="ECO:0000313" key="9">
    <source>
        <dbReference type="Proteomes" id="UP000095284"/>
    </source>
</evidence>
<dbReference type="InterPro" id="IPR000571">
    <property type="entry name" value="Znf_CCCH"/>
</dbReference>
<evidence type="ECO:0000256" key="7">
    <source>
        <dbReference type="SAM" id="SignalP"/>
    </source>
</evidence>
<feature type="transmembrane region" description="Helical" evidence="6">
    <location>
        <begin position="132"/>
        <end position="153"/>
    </location>
</feature>